<organism evidence="1 2">
    <name type="scientific">Smallanthus sonchifolius</name>
    <dbReference type="NCBI Taxonomy" id="185202"/>
    <lineage>
        <taxon>Eukaryota</taxon>
        <taxon>Viridiplantae</taxon>
        <taxon>Streptophyta</taxon>
        <taxon>Embryophyta</taxon>
        <taxon>Tracheophyta</taxon>
        <taxon>Spermatophyta</taxon>
        <taxon>Magnoliopsida</taxon>
        <taxon>eudicotyledons</taxon>
        <taxon>Gunneridae</taxon>
        <taxon>Pentapetalae</taxon>
        <taxon>asterids</taxon>
        <taxon>campanulids</taxon>
        <taxon>Asterales</taxon>
        <taxon>Asteraceae</taxon>
        <taxon>Asteroideae</taxon>
        <taxon>Heliantheae alliance</taxon>
        <taxon>Millerieae</taxon>
        <taxon>Smallanthus</taxon>
    </lineage>
</organism>
<evidence type="ECO:0000313" key="1">
    <source>
        <dbReference type="EMBL" id="KAI3815234.1"/>
    </source>
</evidence>
<reference evidence="2" key="1">
    <citation type="journal article" date="2022" name="Mol. Ecol. Resour.">
        <title>The genomes of chicory, endive, great burdock and yacon provide insights into Asteraceae palaeo-polyploidization history and plant inulin production.</title>
        <authorList>
            <person name="Fan W."/>
            <person name="Wang S."/>
            <person name="Wang H."/>
            <person name="Wang A."/>
            <person name="Jiang F."/>
            <person name="Liu H."/>
            <person name="Zhao H."/>
            <person name="Xu D."/>
            <person name="Zhang Y."/>
        </authorList>
    </citation>
    <scope>NUCLEOTIDE SEQUENCE [LARGE SCALE GENOMIC DNA]</scope>
    <source>
        <strain evidence="2">cv. Yunnan</strain>
    </source>
</reference>
<name>A0ACB9J4K8_9ASTR</name>
<dbReference type="EMBL" id="CM042022">
    <property type="protein sequence ID" value="KAI3815234.1"/>
    <property type="molecule type" value="Genomic_DNA"/>
</dbReference>
<comment type="caution">
    <text evidence="1">The sequence shown here is derived from an EMBL/GenBank/DDBJ whole genome shotgun (WGS) entry which is preliminary data.</text>
</comment>
<reference evidence="1 2" key="2">
    <citation type="journal article" date="2022" name="Mol. Ecol. Resour.">
        <title>The genomes of chicory, endive, great burdock and yacon provide insights into Asteraceae paleo-polyploidization history and plant inulin production.</title>
        <authorList>
            <person name="Fan W."/>
            <person name="Wang S."/>
            <person name="Wang H."/>
            <person name="Wang A."/>
            <person name="Jiang F."/>
            <person name="Liu H."/>
            <person name="Zhao H."/>
            <person name="Xu D."/>
            <person name="Zhang Y."/>
        </authorList>
    </citation>
    <scope>NUCLEOTIDE SEQUENCE [LARGE SCALE GENOMIC DNA]</scope>
    <source>
        <strain evidence="2">cv. Yunnan</strain>
        <tissue evidence="1">Leaves</tissue>
    </source>
</reference>
<evidence type="ECO:0000313" key="2">
    <source>
        <dbReference type="Proteomes" id="UP001056120"/>
    </source>
</evidence>
<gene>
    <name evidence="1" type="ORF">L1987_14895</name>
</gene>
<proteinExistence type="predicted"/>
<accession>A0ACB9J4K8</accession>
<dbReference type="Proteomes" id="UP001056120">
    <property type="component" value="Linkage Group LG05"/>
</dbReference>
<protein>
    <submittedName>
        <fullName evidence="1">Uncharacterized protein</fullName>
    </submittedName>
</protein>
<sequence length="286" mass="32056">MYTISIRNSYDLKNLDLVELHGMLKTYELEMSQDSNIMNNKKGAEVSTPSAAFFVPSASTTTDGSSSCSNSELSRNEAFMTNDSEYESTSKTLLGYTPYYPKSEPKIVGTSKLQNVKFVKGQTEMGSSSKNNRQRNFNETNKNKSVRKFAKQAQVYEKPQSKFPKRKIDLRENNVPMSCLICGKLGHLAMNCHYNSYALFDLDSFQQTFSHADVGAKGNLFPVKEKEKDIDYRVSFRRPSIDPPFVAESSSVADASNTNDVAHNTISVTPRQGGNARRDVHDFQSI</sequence>
<keyword evidence="2" id="KW-1185">Reference proteome</keyword>